<evidence type="ECO:0000313" key="1">
    <source>
        <dbReference type="EMBL" id="KAJ0024878.1"/>
    </source>
</evidence>
<reference evidence="2" key="1">
    <citation type="journal article" date="2023" name="G3 (Bethesda)">
        <title>Genome assembly and association tests identify interacting loci associated with vigor, precocity, and sex in interspecific pistachio rootstocks.</title>
        <authorList>
            <person name="Palmer W."/>
            <person name="Jacygrad E."/>
            <person name="Sagayaradj S."/>
            <person name="Cavanaugh K."/>
            <person name="Han R."/>
            <person name="Bertier L."/>
            <person name="Beede B."/>
            <person name="Kafkas S."/>
            <person name="Golino D."/>
            <person name="Preece J."/>
            <person name="Michelmore R."/>
        </authorList>
    </citation>
    <scope>NUCLEOTIDE SEQUENCE [LARGE SCALE GENOMIC DNA]</scope>
</reference>
<sequence length="266" mass="28873">MTEIMIETAEQDFLKNNFASAFKWASLAMLLDPFYGSVDIYAEAYRIHFSSLKKTSTGEMDLYGVLGFKEPLSSVSCETITHEFVRLANMIKPEKHNSAAAPGALKLITNAWEILGEPDTRRSYDIRAGLLAPSQPLKRRRSVVSLAQSQPVTKNTGSGGLLVSPQLMKRRDNAGFLAPSCPVMKKRGTAVSLAPSCPVMKKRGTAVSLAPSQPVTKKTGSGGLPASPQLMKRRDNAGFLTPSCPVMKKRGRAVRERVSQGVATCK</sequence>
<comment type="caution">
    <text evidence="1">The sequence shown here is derived from an EMBL/GenBank/DDBJ whole genome shotgun (WGS) entry which is preliminary data.</text>
</comment>
<evidence type="ECO:0000313" key="2">
    <source>
        <dbReference type="Proteomes" id="UP001163603"/>
    </source>
</evidence>
<keyword evidence="2" id="KW-1185">Reference proteome</keyword>
<gene>
    <name evidence="1" type="ORF">Pint_07590</name>
</gene>
<protein>
    <submittedName>
        <fullName evidence="1">Uncharacterized protein</fullName>
    </submittedName>
</protein>
<accession>A0ACC0XVU2</accession>
<name>A0ACC0XVU2_9ROSI</name>
<proteinExistence type="predicted"/>
<dbReference type="EMBL" id="CM047745">
    <property type="protein sequence ID" value="KAJ0024878.1"/>
    <property type="molecule type" value="Genomic_DNA"/>
</dbReference>
<dbReference type="Proteomes" id="UP001163603">
    <property type="component" value="Chromosome 10"/>
</dbReference>
<organism evidence="1 2">
    <name type="scientific">Pistacia integerrima</name>
    <dbReference type="NCBI Taxonomy" id="434235"/>
    <lineage>
        <taxon>Eukaryota</taxon>
        <taxon>Viridiplantae</taxon>
        <taxon>Streptophyta</taxon>
        <taxon>Embryophyta</taxon>
        <taxon>Tracheophyta</taxon>
        <taxon>Spermatophyta</taxon>
        <taxon>Magnoliopsida</taxon>
        <taxon>eudicotyledons</taxon>
        <taxon>Gunneridae</taxon>
        <taxon>Pentapetalae</taxon>
        <taxon>rosids</taxon>
        <taxon>malvids</taxon>
        <taxon>Sapindales</taxon>
        <taxon>Anacardiaceae</taxon>
        <taxon>Pistacia</taxon>
    </lineage>
</organism>